<keyword evidence="2" id="KW-0863">Zinc-finger</keyword>
<evidence type="ECO:0000256" key="4">
    <source>
        <dbReference type="PROSITE-ProRule" id="PRU00510"/>
    </source>
</evidence>
<evidence type="ECO:0000256" key="3">
    <source>
        <dbReference type="ARBA" id="ARBA00022833"/>
    </source>
</evidence>
<dbReference type="InterPro" id="IPR000962">
    <property type="entry name" value="Znf_DskA_TraR"/>
</dbReference>
<gene>
    <name evidence="7" type="ORF">GE115_14835</name>
</gene>
<dbReference type="Gene3D" id="1.20.120.910">
    <property type="entry name" value="DksA, coiled-coil domain"/>
    <property type="match status" value="1"/>
</dbReference>
<dbReference type="PANTHER" id="PTHR33823">
    <property type="entry name" value="RNA POLYMERASE-BINDING TRANSCRIPTION FACTOR DKSA-RELATED"/>
    <property type="match status" value="1"/>
</dbReference>
<reference evidence="7 8" key="1">
    <citation type="submission" date="2019-10" db="EMBL/GenBank/DDBJ databases">
        <authorList>
            <person name="Nie G."/>
            <person name="Ming H."/>
            <person name="Yi B."/>
        </authorList>
    </citation>
    <scope>NUCLEOTIDE SEQUENCE [LARGE SCALE GENOMIC DNA]</scope>
    <source>
        <strain evidence="7 8">CFH 90414</strain>
    </source>
</reference>
<name>A0A6I2FEL2_9MICO</name>
<dbReference type="GO" id="GO:0008270">
    <property type="term" value="F:zinc ion binding"/>
    <property type="evidence" value="ECO:0007669"/>
    <property type="project" value="UniProtKB-KW"/>
</dbReference>
<dbReference type="PROSITE" id="PS51128">
    <property type="entry name" value="ZF_DKSA_2"/>
    <property type="match status" value="1"/>
</dbReference>
<sequence length="131" mass="14510">MASPEEDLMTRTFTPERVAKFQRLLEAERNEAAARLAEHREGIDEVRVARSDATADDEHDPEGPTMTQEWSQRTAVLADAEAEVAEVDRAITRLAEGGYGVCERCGKPISVARLEARPTATLCIDCARLIR</sequence>
<dbReference type="PROSITE" id="PS01102">
    <property type="entry name" value="ZF_DKSA_1"/>
    <property type="match status" value="1"/>
</dbReference>
<feature type="region of interest" description="Disordered" evidence="5">
    <location>
        <begin position="46"/>
        <end position="70"/>
    </location>
</feature>
<feature type="domain" description="Zinc finger DksA/TraR C4-type" evidence="6">
    <location>
        <begin position="97"/>
        <end position="128"/>
    </location>
</feature>
<dbReference type="Proteomes" id="UP000431080">
    <property type="component" value="Unassembled WGS sequence"/>
</dbReference>
<dbReference type="SUPFAM" id="SSF57716">
    <property type="entry name" value="Glucocorticoid receptor-like (DNA-binding domain)"/>
    <property type="match status" value="1"/>
</dbReference>
<protein>
    <recommendedName>
        <fullName evidence="6">Zinc finger DksA/TraR C4-type domain-containing protein</fullName>
    </recommendedName>
</protein>
<dbReference type="AlphaFoldDB" id="A0A6I2FEL2"/>
<proteinExistence type="predicted"/>
<keyword evidence="3" id="KW-0862">Zinc</keyword>
<accession>A0A6I2FEL2</accession>
<organism evidence="7 8">
    <name type="scientific">Agromyces agglutinans</name>
    <dbReference type="NCBI Taxonomy" id="2662258"/>
    <lineage>
        <taxon>Bacteria</taxon>
        <taxon>Bacillati</taxon>
        <taxon>Actinomycetota</taxon>
        <taxon>Actinomycetes</taxon>
        <taxon>Micrococcales</taxon>
        <taxon>Microbacteriaceae</taxon>
        <taxon>Agromyces</taxon>
    </lineage>
</organism>
<evidence type="ECO:0000313" key="7">
    <source>
        <dbReference type="EMBL" id="MRG61130.1"/>
    </source>
</evidence>
<evidence type="ECO:0000256" key="1">
    <source>
        <dbReference type="ARBA" id="ARBA00022723"/>
    </source>
</evidence>
<dbReference type="PRINTS" id="PR00618">
    <property type="entry name" value="DKSAZNFINGER"/>
</dbReference>
<dbReference type="EMBL" id="WJIF01000010">
    <property type="protein sequence ID" value="MRG61130.1"/>
    <property type="molecule type" value="Genomic_DNA"/>
</dbReference>
<evidence type="ECO:0000259" key="6">
    <source>
        <dbReference type="Pfam" id="PF01258"/>
    </source>
</evidence>
<evidence type="ECO:0000313" key="8">
    <source>
        <dbReference type="Proteomes" id="UP000431080"/>
    </source>
</evidence>
<keyword evidence="8" id="KW-1185">Reference proteome</keyword>
<dbReference type="Pfam" id="PF01258">
    <property type="entry name" value="zf-dskA_traR"/>
    <property type="match status" value="1"/>
</dbReference>
<evidence type="ECO:0000256" key="2">
    <source>
        <dbReference type="ARBA" id="ARBA00022771"/>
    </source>
</evidence>
<dbReference type="PANTHER" id="PTHR33823:SF4">
    <property type="entry name" value="GENERAL STRESS PROTEIN 16O"/>
    <property type="match status" value="1"/>
</dbReference>
<keyword evidence="1" id="KW-0479">Metal-binding</keyword>
<dbReference type="InterPro" id="IPR020460">
    <property type="entry name" value="Znf_C4-type_bac"/>
</dbReference>
<comment type="caution">
    <text evidence="7">The sequence shown here is derived from an EMBL/GenBank/DDBJ whole genome shotgun (WGS) entry which is preliminary data.</text>
</comment>
<evidence type="ECO:0000256" key="5">
    <source>
        <dbReference type="SAM" id="MobiDB-lite"/>
    </source>
</evidence>
<dbReference type="InterPro" id="IPR020458">
    <property type="entry name" value="Znf_DskA_TraR_CS"/>
</dbReference>
<feature type="zinc finger region" description="dksA C4-type" evidence="4">
    <location>
        <begin position="102"/>
        <end position="126"/>
    </location>
</feature>